<keyword evidence="3" id="KW-1185">Reference proteome</keyword>
<dbReference type="SUPFAM" id="SSF54695">
    <property type="entry name" value="POZ domain"/>
    <property type="match status" value="1"/>
</dbReference>
<comment type="caution">
    <text evidence="2">The sequence shown here is derived from an EMBL/GenBank/DDBJ whole genome shotgun (WGS) entry which is preliminary data.</text>
</comment>
<dbReference type="InterPro" id="IPR000210">
    <property type="entry name" value="BTB/POZ_dom"/>
</dbReference>
<evidence type="ECO:0000259" key="1">
    <source>
        <dbReference type="PROSITE" id="PS50097"/>
    </source>
</evidence>
<evidence type="ECO:0000313" key="2">
    <source>
        <dbReference type="EMBL" id="KAJ7037832.1"/>
    </source>
</evidence>
<dbReference type="Gene3D" id="3.30.710.10">
    <property type="entry name" value="Potassium Channel Kv1.1, Chain A"/>
    <property type="match status" value="1"/>
</dbReference>
<protein>
    <recommendedName>
        <fullName evidence="1">BTB domain-containing protein</fullName>
    </recommendedName>
</protein>
<evidence type="ECO:0000313" key="3">
    <source>
        <dbReference type="Proteomes" id="UP001218188"/>
    </source>
</evidence>
<sequence>MEDAPRTKRRRTDAAADETAPLVRSDEFWFDDGNIILQVESTQFRVAKSVLSRQSSVFRDMFALPLPADEPTVEGCPVAVLQGDTELDWVLFLAVLYPTSYVEEAPTVGLLAAMLRLSKKYDFPVFRKDCLSRLKTQFPTTLREFDGRVSSGWTLIKFQSATSYRDLVSLAREVGLLSILPAIYAEMLTHRQSEYVLLMSRLQVGFFTPSDRLPFLAGYANLLEQQSRTTFAWLDWRGAFDDSPVPSESCTRPHECLAAVKKVALDLFSTYYPTNIKALALWDQDWGKDLCRVCRKDAKAVFDAGRAECWEELPYTFGFPDWDELKALDFE</sequence>
<organism evidence="2 3">
    <name type="scientific">Mycena alexandri</name>
    <dbReference type="NCBI Taxonomy" id="1745969"/>
    <lineage>
        <taxon>Eukaryota</taxon>
        <taxon>Fungi</taxon>
        <taxon>Dikarya</taxon>
        <taxon>Basidiomycota</taxon>
        <taxon>Agaricomycotina</taxon>
        <taxon>Agaricomycetes</taxon>
        <taxon>Agaricomycetidae</taxon>
        <taxon>Agaricales</taxon>
        <taxon>Marasmiineae</taxon>
        <taxon>Mycenaceae</taxon>
        <taxon>Mycena</taxon>
    </lineage>
</organism>
<accession>A0AAD6T275</accession>
<dbReference type="InterPro" id="IPR011333">
    <property type="entry name" value="SKP1/BTB/POZ_sf"/>
</dbReference>
<dbReference type="PROSITE" id="PS50097">
    <property type="entry name" value="BTB"/>
    <property type="match status" value="1"/>
</dbReference>
<dbReference type="Proteomes" id="UP001218188">
    <property type="component" value="Unassembled WGS sequence"/>
</dbReference>
<feature type="domain" description="BTB" evidence="1">
    <location>
        <begin position="33"/>
        <end position="62"/>
    </location>
</feature>
<dbReference type="AlphaFoldDB" id="A0AAD6T275"/>
<name>A0AAD6T275_9AGAR</name>
<dbReference type="EMBL" id="JARJCM010000035">
    <property type="protein sequence ID" value="KAJ7037832.1"/>
    <property type="molecule type" value="Genomic_DNA"/>
</dbReference>
<proteinExistence type="predicted"/>
<dbReference type="Pfam" id="PF00651">
    <property type="entry name" value="BTB"/>
    <property type="match status" value="1"/>
</dbReference>
<gene>
    <name evidence="2" type="ORF">C8F04DRAFT_1035489</name>
</gene>
<reference evidence="2" key="1">
    <citation type="submission" date="2023-03" db="EMBL/GenBank/DDBJ databases">
        <title>Massive genome expansion in bonnet fungi (Mycena s.s.) driven by repeated elements and novel gene families across ecological guilds.</title>
        <authorList>
            <consortium name="Lawrence Berkeley National Laboratory"/>
            <person name="Harder C.B."/>
            <person name="Miyauchi S."/>
            <person name="Viragh M."/>
            <person name="Kuo A."/>
            <person name="Thoen E."/>
            <person name="Andreopoulos B."/>
            <person name="Lu D."/>
            <person name="Skrede I."/>
            <person name="Drula E."/>
            <person name="Henrissat B."/>
            <person name="Morin E."/>
            <person name="Kohler A."/>
            <person name="Barry K."/>
            <person name="LaButti K."/>
            <person name="Morin E."/>
            <person name="Salamov A."/>
            <person name="Lipzen A."/>
            <person name="Mereny Z."/>
            <person name="Hegedus B."/>
            <person name="Baldrian P."/>
            <person name="Stursova M."/>
            <person name="Weitz H."/>
            <person name="Taylor A."/>
            <person name="Grigoriev I.V."/>
            <person name="Nagy L.G."/>
            <person name="Martin F."/>
            <person name="Kauserud H."/>
        </authorList>
    </citation>
    <scope>NUCLEOTIDE SEQUENCE</scope>
    <source>
        <strain evidence="2">CBHHK200</strain>
    </source>
</reference>